<dbReference type="InterPro" id="IPR011990">
    <property type="entry name" value="TPR-like_helical_dom_sf"/>
</dbReference>
<dbReference type="Proteomes" id="UP000576368">
    <property type="component" value="Unassembled WGS sequence"/>
</dbReference>
<keyword evidence="4" id="KW-0472">Membrane</keyword>
<evidence type="ECO:0000313" key="11">
    <source>
        <dbReference type="Proteomes" id="UP001302374"/>
    </source>
</evidence>
<reference evidence="8 10" key="2">
    <citation type="submission" date="2020-03" db="EMBL/GenBank/DDBJ databases">
        <title>Genomic Encyclopedia of Type Strains, Phase IV (KMG-IV): sequencing the most valuable type-strain genomes for metagenomic binning, comparative biology and taxonomic classification.</title>
        <authorList>
            <person name="Goeker M."/>
        </authorList>
    </citation>
    <scope>NUCLEOTIDE SEQUENCE [LARGE SCALE GENOMIC DNA]</scope>
    <source>
        <strain evidence="8 10">DSM 105722</strain>
    </source>
</reference>
<keyword evidence="5" id="KW-0998">Cell outer membrane</keyword>
<evidence type="ECO:0000256" key="4">
    <source>
        <dbReference type="ARBA" id="ARBA00023136"/>
    </source>
</evidence>
<dbReference type="InterPro" id="IPR033985">
    <property type="entry name" value="SusD-like_N"/>
</dbReference>
<evidence type="ECO:0000256" key="2">
    <source>
        <dbReference type="ARBA" id="ARBA00006275"/>
    </source>
</evidence>
<evidence type="ECO:0000313" key="8">
    <source>
        <dbReference type="EMBL" id="NJC17786.1"/>
    </source>
</evidence>
<dbReference type="AlphaFoldDB" id="A0A7X6BJ86"/>
<feature type="domain" description="SusD-like N-terminal" evidence="7">
    <location>
        <begin position="18"/>
        <end position="183"/>
    </location>
</feature>
<reference evidence="9 11" key="1">
    <citation type="submission" date="2019-09" db="EMBL/GenBank/DDBJ databases">
        <title>Butyricimonas paravirosa DSM 105722 (=214-4 = JCM 18677 = CCUG 65563).</title>
        <authorList>
            <person name="Le Roy T."/>
            <person name="Cani P.D."/>
        </authorList>
    </citation>
    <scope>NUCLEOTIDE SEQUENCE [LARGE SCALE GENOMIC DNA]</scope>
    <source>
        <strain evidence="9 11">DSM 105722</strain>
    </source>
</reference>
<dbReference type="RefSeq" id="WP_118303698.1">
    <property type="nucleotide sequence ID" value="NZ_BMPA01000004.1"/>
</dbReference>
<dbReference type="Pfam" id="PF07980">
    <property type="entry name" value="SusD_RagB"/>
    <property type="match status" value="1"/>
</dbReference>
<dbReference type="InterPro" id="IPR012944">
    <property type="entry name" value="SusD_RagB_dom"/>
</dbReference>
<dbReference type="EMBL" id="CP043839">
    <property type="protein sequence ID" value="WOF13478.1"/>
    <property type="molecule type" value="Genomic_DNA"/>
</dbReference>
<evidence type="ECO:0000259" key="6">
    <source>
        <dbReference type="Pfam" id="PF07980"/>
    </source>
</evidence>
<feature type="domain" description="RagB/SusD" evidence="6">
    <location>
        <begin position="284"/>
        <end position="526"/>
    </location>
</feature>
<organism evidence="8 10">
    <name type="scientific">Butyricimonas paravirosa</name>
    <dbReference type="NCBI Taxonomy" id="1472417"/>
    <lineage>
        <taxon>Bacteria</taxon>
        <taxon>Pseudomonadati</taxon>
        <taxon>Bacteroidota</taxon>
        <taxon>Bacteroidia</taxon>
        <taxon>Bacteroidales</taxon>
        <taxon>Odoribacteraceae</taxon>
        <taxon>Butyricimonas</taxon>
    </lineage>
</organism>
<protein>
    <submittedName>
        <fullName evidence="9">RagB/SusD family nutrient uptake outer membrane protein</fullName>
    </submittedName>
</protein>
<dbReference type="Pfam" id="PF14322">
    <property type="entry name" value="SusD-like_3"/>
    <property type="match status" value="1"/>
</dbReference>
<dbReference type="GeneID" id="86892616"/>
<name>A0A7X6BJ86_9BACT</name>
<evidence type="ECO:0000313" key="10">
    <source>
        <dbReference type="Proteomes" id="UP000576368"/>
    </source>
</evidence>
<evidence type="ECO:0000256" key="1">
    <source>
        <dbReference type="ARBA" id="ARBA00004442"/>
    </source>
</evidence>
<accession>A0A7X6BJ86</accession>
<evidence type="ECO:0000259" key="7">
    <source>
        <dbReference type="Pfam" id="PF14322"/>
    </source>
</evidence>
<proteinExistence type="inferred from homology"/>
<dbReference type="Gene3D" id="1.25.40.390">
    <property type="match status" value="1"/>
</dbReference>
<keyword evidence="3" id="KW-0732">Signal</keyword>
<dbReference type="EMBL" id="JAATLI010000004">
    <property type="protein sequence ID" value="NJC17786.1"/>
    <property type="molecule type" value="Genomic_DNA"/>
</dbReference>
<keyword evidence="11" id="KW-1185">Reference proteome</keyword>
<comment type="subcellular location">
    <subcellularLocation>
        <location evidence="1">Cell outer membrane</location>
    </subcellularLocation>
</comment>
<evidence type="ECO:0000313" key="9">
    <source>
        <dbReference type="EMBL" id="WOF13478.1"/>
    </source>
</evidence>
<sequence length="530" mass="60801">MRKIFIILMLLPCFSCTDWLNVESEKSVTYLNYFKSESDLEKVLISIFGYEKALYAPANPEAFGYVGLLCDDAGARKGYKELNVLDFYSNQYMEGWSRYYSLIYLVNMLEENRYRFENISEERTDYWIAQANFAKALAYFTLAQKWGEAPMAPSTESIDVVGKSSVEDILQEAIRCAEIALSLPTHENLTDANGEAVTSKQYASLGSVHTLLANIYAWMGGLYGETSYWEKAESHASQVIDGKVGFYKLEGDIKSVVNNTLGGNRKSDETIFTIEVNSQDDNKYSSAWFSAIYPGQSLIDYPYDHASPEALETNTDKPRILVNTVYNIFLEEKDQRRKEYWKELGEASYEGSTWEEDPETGDWVEVPVTIISEYAFLNKWQEPIVSSNPDIIGEEGRIPLLGMEGNRVIWRLADLILLRAECRARLGMATAVDDLDQIRIRAGLERYDESTNLETLRREIFRERERELFGEGQRYYDAVRNGYLKELSDEYGALTDTDIKNGALYLPVNSNTLLKKNPLMTQNTYWLWRE</sequence>
<evidence type="ECO:0000256" key="5">
    <source>
        <dbReference type="ARBA" id="ARBA00023237"/>
    </source>
</evidence>
<dbReference type="GO" id="GO:0009279">
    <property type="term" value="C:cell outer membrane"/>
    <property type="evidence" value="ECO:0007669"/>
    <property type="project" value="UniProtKB-SubCell"/>
</dbReference>
<gene>
    <name evidence="9" type="ORF">F1644_14935</name>
    <name evidence="8" type="ORF">GGR15_001401</name>
</gene>
<dbReference type="SUPFAM" id="SSF48452">
    <property type="entry name" value="TPR-like"/>
    <property type="match status" value="1"/>
</dbReference>
<evidence type="ECO:0000256" key="3">
    <source>
        <dbReference type="ARBA" id="ARBA00022729"/>
    </source>
</evidence>
<comment type="similarity">
    <text evidence="2">Belongs to the SusD family.</text>
</comment>
<dbReference type="Proteomes" id="UP001302374">
    <property type="component" value="Chromosome"/>
</dbReference>